<evidence type="ECO:0000313" key="10">
    <source>
        <dbReference type="EMBL" id="KAK7441016.1"/>
    </source>
</evidence>
<protein>
    <recommendedName>
        <fullName evidence="12">Cytochrome P450</fullName>
    </recommendedName>
</protein>
<comment type="caution">
    <text evidence="10">The sequence shown here is derived from an EMBL/GenBank/DDBJ whole genome shotgun (WGS) entry which is preliminary data.</text>
</comment>
<comment type="cofactor">
    <cofactor evidence="1">
        <name>heme</name>
        <dbReference type="ChEBI" id="CHEBI:30413"/>
    </cofactor>
</comment>
<dbReference type="Gene3D" id="1.10.630.10">
    <property type="entry name" value="Cytochrome P450"/>
    <property type="match status" value="1"/>
</dbReference>
<gene>
    <name evidence="10" type="ORF">VKT23_016797</name>
</gene>
<organism evidence="10 11">
    <name type="scientific">Marasmiellus scandens</name>
    <dbReference type="NCBI Taxonomy" id="2682957"/>
    <lineage>
        <taxon>Eukaryota</taxon>
        <taxon>Fungi</taxon>
        <taxon>Dikarya</taxon>
        <taxon>Basidiomycota</taxon>
        <taxon>Agaricomycotina</taxon>
        <taxon>Agaricomycetes</taxon>
        <taxon>Agaricomycetidae</taxon>
        <taxon>Agaricales</taxon>
        <taxon>Marasmiineae</taxon>
        <taxon>Omphalotaceae</taxon>
        <taxon>Marasmiellus</taxon>
    </lineage>
</organism>
<keyword evidence="11" id="KW-1185">Reference proteome</keyword>
<keyword evidence="6 9" id="KW-0560">Oxidoreductase</keyword>
<dbReference type="PANTHER" id="PTHR46300">
    <property type="entry name" value="P450, PUTATIVE (EUROFUNG)-RELATED-RELATED"/>
    <property type="match status" value="1"/>
</dbReference>
<evidence type="ECO:0000256" key="5">
    <source>
        <dbReference type="ARBA" id="ARBA00022723"/>
    </source>
</evidence>
<keyword evidence="5 9" id="KW-0479">Metal-binding</keyword>
<dbReference type="EMBL" id="JBANRG010000065">
    <property type="protein sequence ID" value="KAK7441016.1"/>
    <property type="molecule type" value="Genomic_DNA"/>
</dbReference>
<evidence type="ECO:0000256" key="8">
    <source>
        <dbReference type="ARBA" id="ARBA00023033"/>
    </source>
</evidence>
<sequence length="360" mass="40729">MNKEWPQESHAKHFAKPILQTPERLLNHCLQHAGAIVRRVADGYKAKDHDDEFIKVRNITMDCFVEGASPSRSMVNSLPILQYVPEWVPGAGFQKIAKAWRPLYNASIKPPLDFAKQQLASGLAEESFSGALSKKNISLEEEDVYTLLGLCLVVSLSFSHINVAHSTFTGGGETTAVTVYFFFLMLCIRPDIQQRAHAEMDRVTGGSRLPTFEDREHLPYLEVLTKEVMRYHPVLMVSLTRRWVFHPQRKMSRDREVYADPETFNPERFLGSSPEQDPRDIVFGFGRRICPGHFLAERSLYITLAICIATFDINLVVEEGRPVLPEYEPEGGPTSRVRPFEGIISARDPEITSAILGEEV</sequence>
<evidence type="ECO:0000256" key="3">
    <source>
        <dbReference type="ARBA" id="ARBA00010617"/>
    </source>
</evidence>
<dbReference type="PRINTS" id="PR00385">
    <property type="entry name" value="P450"/>
</dbReference>
<evidence type="ECO:0000256" key="1">
    <source>
        <dbReference type="ARBA" id="ARBA00001971"/>
    </source>
</evidence>
<evidence type="ECO:0000256" key="7">
    <source>
        <dbReference type="ARBA" id="ARBA00023004"/>
    </source>
</evidence>
<evidence type="ECO:0000313" key="11">
    <source>
        <dbReference type="Proteomes" id="UP001498398"/>
    </source>
</evidence>
<dbReference type="SUPFAM" id="SSF48264">
    <property type="entry name" value="Cytochrome P450"/>
    <property type="match status" value="1"/>
</dbReference>
<dbReference type="Pfam" id="PF00067">
    <property type="entry name" value="p450"/>
    <property type="match status" value="2"/>
</dbReference>
<dbReference type="PANTHER" id="PTHR46300:SF7">
    <property type="entry name" value="P450, PUTATIVE (EUROFUNG)-RELATED"/>
    <property type="match status" value="1"/>
</dbReference>
<evidence type="ECO:0000256" key="9">
    <source>
        <dbReference type="RuleBase" id="RU000461"/>
    </source>
</evidence>
<proteinExistence type="inferred from homology"/>
<dbReference type="InterPro" id="IPR002401">
    <property type="entry name" value="Cyt_P450_E_grp-I"/>
</dbReference>
<dbReference type="InterPro" id="IPR050364">
    <property type="entry name" value="Cytochrome_P450_fung"/>
</dbReference>
<evidence type="ECO:0000256" key="4">
    <source>
        <dbReference type="ARBA" id="ARBA00022617"/>
    </source>
</evidence>
<comment type="similarity">
    <text evidence="3 9">Belongs to the cytochrome P450 family.</text>
</comment>
<reference evidence="10 11" key="1">
    <citation type="submission" date="2024-01" db="EMBL/GenBank/DDBJ databases">
        <title>A draft genome for the cacao thread blight pathogen Marasmiellus scandens.</title>
        <authorList>
            <person name="Baruah I.K."/>
            <person name="Leung J."/>
            <person name="Bukari Y."/>
            <person name="Amoako-Attah I."/>
            <person name="Meinhardt L.W."/>
            <person name="Bailey B.A."/>
            <person name="Cohen S.P."/>
        </authorList>
    </citation>
    <scope>NUCLEOTIDE SEQUENCE [LARGE SCALE GENOMIC DNA]</scope>
    <source>
        <strain evidence="10 11">GH-19</strain>
    </source>
</reference>
<keyword evidence="8 9" id="KW-0503">Monooxygenase</keyword>
<evidence type="ECO:0000256" key="6">
    <source>
        <dbReference type="ARBA" id="ARBA00023002"/>
    </source>
</evidence>
<accession>A0ABR1IY50</accession>
<dbReference type="Proteomes" id="UP001498398">
    <property type="component" value="Unassembled WGS sequence"/>
</dbReference>
<evidence type="ECO:0000256" key="2">
    <source>
        <dbReference type="ARBA" id="ARBA00005179"/>
    </source>
</evidence>
<keyword evidence="4 9" id="KW-0349">Heme</keyword>
<comment type="pathway">
    <text evidence="2">Secondary metabolite biosynthesis.</text>
</comment>
<dbReference type="PRINTS" id="PR00463">
    <property type="entry name" value="EP450I"/>
</dbReference>
<dbReference type="PROSITE" id="PS00086">
    <property type="entry name" value="CYTOCHROME_P450"/>
    <property type="match status" value="1"/>
</dbReference>
<dbReference type="InterPro" id="IPR001128">
    <property type="entry name" value="Cyt_P450"/>
</dbReference>
<evidence type="ECO:0008006" key="12">
    <source>
        <dbReference type="Google" id="ProtNLM"/>
    </source>
</evidence>
<dbReference type="InterPro" id="IPR036396">
    <property type="entry name" value="Cyt_P450_sf"/>
</dbReference>
<dbReference type="InterPro" id="IPR017972">
    <property type="entry name" value="Cyt_P450_CS"/>
</dbReference>
<keyword evidence="7 9" id="KW-0408">Iron</keyword>
<name>A0ABR1IY50_9AGAR</name>